<accession>A0A1L0BU75</accession>
<reference evidence="9 10" key="1">
    <citation type="submission" date="2016-10" db="EMBL/GenBank/DDBJ databases">
        <authorList>
            <person name="de Groot N.N."/>
        </authorList>
    </citation>
    <scope>NUCLEOTIDE SEQUENCE [LARGE SCALE GENOMIC DNA]</scope>
    <source>
        <strain evidence="9 10">CBS 141442</strain>
    </source>
</reference>
<feature type="transmembrane region" description="Helical" evidence="8">
    <location>
        <begin position="204"/>
        <end position="229"/>
    </location>
</feature>
<keyword evidence="3 8" id="KW-0813">Transport</keyword>
<protein>
    <submittedName>
        <fullName evidence="9">CIC11C00000003600</fullName>
    </submittedName>
</protein>
<keyword evidence="7 8" id="KW-0472">Membrane</keyword>
<comment type="subcellular location">
    <subcellularLocation>
        <location evidence="1 8">Membrane</location>
        <topology evidence="1 8">Multi-pass membrane protein</topology>
    </subcellularLocation>
</comment>
<evidence type="ECO:0000256" key="3">
    <source>
        <dbReference type="ARBA" id="ARBA00022448"/>
    </source>
</evidence>
<evidence type="ECO:0000256" key="4">
    <source>
        <dbReference type="ARBA" id="ARBA00022692"/>
    </source>
</evidence>
<dbReference type="Pfam" id="PF02535">
    <property type="entry name" value="Zip"/>
    <property type="match status" value="1"/>
</dbReference>
<comment type="caution">
    <text evidence="8">Lacks conserved residue(s) required for the propagation of feature annotation.</text>
</comment>
<evidence type="ECO:0000256" key="5">
    <source>
        <dbReference type="ARBA" id="ARBA00022989"/>
    </source>
</evidence>
<sequence length="360" mass="39601">MRTCDTSSNFNGLGMNARIVSVFVLLAVSAFGSFFPLLANKWRFIRLPSRVLALIKQFGTGVILATAYIHLLGEAQTSLTSPCLGGVWEDYSWSSAICLMGTFTMFSIEIFVQHLVNRKHRKALAKEDRTENDLHVYFDNDSKEEYQVQQRSRSVGSGALARAVSQVPSVPSIAQASIVHGSLGVEEESKRDESKKGEETLKKLTSLFLLEFGIVFHSVFVGLSLAIAGEEFNTLFVAISFHQFFEGIGLASRFATTSWPPNMRMVPWIFSTLYSLTTPVGIAVGLGVRHFYLDNSTGTLIVVGVFDSFCAGLLIYNCLVELMAPDFLVEMQHSSGKTLVTSYMLLVTGTAVMALIGKWA</sequence>
<keyword evidence="4 8" id="KW-0812">Transmembrane</keyword>
<dbReference type="AlphaFoldDB" id="A0A1L0BU75"/>
<keyword evidence="10" id="KW-1185">Reference proteome</keyword>
<feature type="transmembrane region" description="Helical" evidence="8">
    <location>
        <begin position="19"/>
        <end position="39"/>
    </location>
</feature>
<keyword evidence="6 8" id="KW-0406">Ion transport</keyword>
<dbReference type="PANTHER" id="PTHR11040:SF44">
    <property type="entry name" value="PROTEIN ZNTC-RELATED"/>
    <property type="match status" value="1"/>
</dbReference>
<keyword evidence="5 8" id="KW-1133">Transmembrane helix</keyword>
<proteinExistence type="inferred from homology"/>
<evidence type="ECO:0000256" key="8">
    <source>
        <dbReference type="RuleBase" id="RU362088"/>
    </source>
</evidence>
<dbReference type="InterPro" id="IPR003689">
    <property type="entry name" value="ZIP"/>
</dbReference>
<dbReference type="InterPro" id="IPR004698">
    <property type="entry name" value="Zn/Fe_permease_fun/pln"/>
</dbReference>
<dbReference type="Proteomes" id="UP000182334">
    <property type="component" value="Chromosome IV"/>
</dbReference>
<evidence type="ECO:0000313" key="9">
    <source>
        <dbReference type="EMBL" id="SGZ53826.1"/>
    </source>
</evidence>
<evidence type="ECO:0000256" key="2">
    <source>
        <dbReference type="ARBA" id="ARBA00006939"/>
    </source>
</evidence>
<gene>
    <name evidence="9" type="ORF">SAMEA4029010_CIC11G00000003600</name>
</gene>
<dbReference type="PANTHER" id="PTHR11040">
    <property type="entry name" value="ZINC/IRON TRANSPORTER"/>
    <property type="match status" value="1"/>
</dbReference>
<feature type="transmembrane region" description="Helical" evidence="8">
    <location>
        <begin position="340"/>
        <end position="359"/>
    </location>
</feature>
<feature type="transmembrane region" description="Helical" evidence="8">
    <location>
        <begin position="298"/>
        <end position="319"/>
    </location>
</feature>
<organism evidence="9 10">
    <name type="scientific">Sungouiella intermedia</name>
    <dbReference type="NCBI Taxonomy" id="45354"/>
    <lineage>
        <taxon>Eukaryota</taxon>
        <taxon>Fungi</taxon>
        <taxon>Dikarya</taxon>
        <taxon>Ascomycota</taxon>
        <taxon>Saccharomycotina</taxon>
        <taxon>Pichiomycetes</taxon>
        <taxon>Metschnikowiaceae</taxon>
        <taxon>Sungouiella</taxon>
    </lineage>
</organism>
<dbReference type="GO" id="GO:0005886">
    <property type="term" value="C:plasma membrane"/>
    <property type="evidence" value="ECO:0007669"/>
    <property type="project" value="TreeGrafter"/>
</dbReference>
<dbReference type="STRING" id="45354.A0A1L0BU75"/>
<feature type="transmembrane region" description="Helical" evidence="8">
    <location>
        <begin position="91"/>
        <end position="112"/>
    </location>
</feature>
<comment type="similarity">
    <text evidence="2 8">Belongs to the ZIP transporter (TC 2.A.5) family.</text>
</comment>
<dbReference type="EMBL" id="LT635759">
    <property type="protein sequence ID" value="SGZ53826.1"/>
    <property type="molecule type" value="Genomic_DNA"/>
</dbReference>
<evidence type="ECO:0000313" key="10">
    <source>
        <dbReference type="Proteomes" id="UP000182334"/>
    </source>
</evidence>
<evidence type="ECO:0000256" key="1">
    <source>
        <dbReference type="ARBA" id="ARBA00004141"/>
    </source>
</evidence>
<feature type="transmembrane region" description="Helical" evidence="8">
    <location>
        <begin position="268"/>
        <end position="292"/>
    </location>
</feature>
<dbReference type="NCBIfam" id="TIGR00820">
    <property type="entry name" value="zip"/>
    <property type="match status" value="1"/>
</dbReference>
<dbReference type="GO" id="GO:0005385">
    <property type="term" value="F:zinc ion transmembrane transporter activity"/>
    <property type="evidence" value="ECO:0007669"/>
    <property type="project" value="InterPro"/>
</dbReference>
<name>A0A1L0BU75_9ASCO</name>
<evidence type="ECO:0000256" key="7">
    <source>
        <dbReference type="ARBA" id="ARBA00023136"/>
    </source>
</evidence>
<dbReference type="OrthoDB" id="448280at2759"/>
<evidence type="ECO:0000256" key="6">
    <source>
        <dbReference type="ARBA" id="ARBA00023065"/>
    </source>
</evidence>
<feature type="transmembrane region" description="Helical" evidence="8">
    <location>
        <begin position="51"/>
        <end position="71"/>
    </location>
</feature>